<protein>
    <recommendedName>
        <fullName evidence="2">PH domain-containing protein</fullName>
    </recommendedName>
</protein>
<feature type="compositionally biased region" description="Basic and acidic residues" evidence="1">
    <location>
        <begin position="180"/>
        <end position="191"/>
    </location>
</feature>
<name>A0AAW1F645_ZOAVI</name>
<keyword evidence="4" id="KW-1185">Reference proteome</keyword>
<dbReference type="EMBL" id="JBCEZU010000100">
    <property type="protein sequence ID" value="KAK9530361.1"/>
    <property type="molecule type" value="Genomic_DNA"/>
</dbReference>
<feature type="region of interest" description="Disordered" evidence="1">
    <location>
        <begin position="166"/>
        <end position="220"/>
    </location>
</feature>
<evidence type="ECO:0000259" key="2">
    <source>
        <dbReference type="PROSITE" id="PS50003"/>
    </source>
</evidence>
<reference evidence="3 4" key="1">
    <citation type="journal article" date="2024" name="Genome Biol. Evol.">
        <title>Chromosome-level genome assembly of the viviparous eelpout Zoarces viviparus.</title>
        <authorList>
            <person name="Fuhrmann N."/>
            <person name="Brasseur M.V."/>
            <person name="Bakowski C.E."/>
            <person name="Podsiadlowski L."/>
            <person name="Prost S."/>
            <person name="Krehenwinkel H."/>
            <person name="Mayer C."/>
        </authorList>
    </citation>
    <scope>NUCLEOTIDE SEQUENCE [LARGE SCALE GENOMIC DNA]</scope>
    <source>
        <strain evidence="3">NO-MEL_2022_Ind0_liver</strain>
    </source>
</reference>
<proteinExistence type="predicted"/>
<dbReference type="PANTHER" id="PTHR47014:SF1">
    <property type="entry name" value="PLECKSTRIN HOMOLOGY DOMAIN-CONTAINING FAMILY S MEMBER 1"/>
    <property type="match status" value="1"/>
</dbReference>
<dbReference type="AlphaFoldDB" id="A0AAW1F645"/>
<accession>A0AAW1F645</accession>
<dbReference type="SUPFAM" id="SSF50729">
    <property type="entry name" value="PH domain-like"/>
    <property type="match status" value="1"/>
</dbReference>
<evidence type="ECO:0000313" key="3">
    <source>
        <dbReference type="EMBL" id="KAK9530361.1"/>
    </source>
</evidence>
<dbReference type="Gene3D" id="2.30.29.30">
    <property type="entry name" value="Pleckstrin-homology domain (PH domain)/Phosphotyrosine-binding domain (PTB)"/>
    <property type="match status" value="1"/>
</dbReference>
<feature type="domain" description="PH" evidence="2">
    <location>
        <begin position="22"/>
        <end position="141"/>
    </location>
</feature>
<comment type="caution">
    <text evidence="3">The sequence shown here is derived from an EMBL/GenBank/DDBJ whole genome shotgun (WGS) entry which is preliminary data.</text>
</comment>
<feature type="region of interest" description="Disordered" evidence="1">
    <location>
        <begin position="273"/>
        <end position="305"/>
    </location>
</feature>
<dbReference type="InterPro" id="IPR011993">
    <property type="entry name" value="PH-like_dom_sf"/>
</dbReference>
<sequence>MHKNQKSAGGNAVFYTPIGGTTEIRSGYLFKSPPQKRLKTEKSWKKRYFVLFKVSEHEHLLKYFRSPEEKDKPLGGIELSHISLLYVSPENHQRWSWVQKNLKCSPSCVLYIRAAERDYFLVGENSEEVDGWFSDLFQALKNRPHKCMSSEEMSNEQPTLEAELKLRSLSDPSSNALNTDSEKSKGEDYAKRPLSMPENPIYDYPRAYSKQEKNNSTRRRSLDMVYESMFEIRQNARVAQAADLEVEKVTTGTLMRSVTEVFDKLRKQLSPVPSFDEETAAEDRERTRLTSDSSSSDNDAISPVEMLEGQNVQTLDKYSSTESLDTVTIGERDLIVRQADLIKYLTLTEVDGKPCVSVWTGQPQTVCLFHKGDQILAVNDLHTGSVEEFNMYMSKCLKNEVKVTILRLPGGQPLHSPNCPCSD</sequence>
<dbReference type="PROSITE" id="PS50003">
    <property type="entry name" value="PH_DOMAIN"/>
    <property type="match status" value="1"/>
</dbReference>
<dbReference type="InterPro" id="IPR042986">
    <property type="entry name" value="PLEKHS1"/>
</dbReference>
<dbReference type="PANTHER" id="PTHR47014">
    <property type="entry name" value="PLECKSTRIN HOMOLOGY DOMAIN-CONTAINING FAMILY S MEMBER 1"/>
    <property type="match status" value="1"/>
</dbReference>
<feature type="compositionally biased region" description="Polar residues" evidence="1">
    <location>
        <begin position="170"/>
        <end position="179"/>
    </location>
</feature>
<dbReference type="InterPro" id="IPR001849">
    <property type="entry name" value="PH_domain"/>
</dbReference>
<dbReference type="Proteomes" id="UP001488805">
    <property type="component" value="Unassembled WGS sequence"/>
</dbReference>
<organism evidence="3 4">
    <name type="scientific">Zoarces viviparus</name>
    <name type="common">Viviparous eelpout</name>
    <name type="synonym">Blennius viviparus</name>
    <dbReference type="NCBI Taxonomy" id="48416"/>
    <lineage>
        <taxon>Eukaryota</taxon>
        <taxon>Metazoa</taxon>
        <taxon>Chordata</taxon>
        <taxon>Craniata</taxon>
        <taxon>Vertebrata</taxon>
        <taxon>Euteleostomi</taxon>
        <taxon>Actinopterygii</taxon>
        <taxon>Neopterygii</taxon>
        <taxon>Teleostei</taxon>
        <taxon>Neoteleostei</taxon>
        <taxon>Acanthomorphata</taxon>
        <taxon>Eupercaria</taxon>
        <taxon>Perciformes</taxon>
        <taxon>Cottioidei</taxon>
        <taxon>Zoarcales</taxon>
        <taxon>Zoarcidae</taxon>
        <taxon>Zoarcinae</taxon>
        <taxon>Zoarces</taxon>
    </lineage>
</organism>
<evidence type="ECO:0000256" key="1">
    <source>
        <dbReference type="SAM" id="MobiDB-lite"/>
    </source>
</evidence>
<dbReference type="Pfam" id="PF00169">
    <property type="entry name" value="PH"/>
    <property type="match status" value="1"/>
</dbReference>
<gene>
    <name evidence="3" type="ORF">VZT92_011866</name>
</gene>
<evidence type="ECO:0000313" key="4">
    <source>
        <dbReference type="Proteomes" id="UP001488805"/>
    </source>
</evidence>
<dbReference type="SMART" id="SM00233">
    <property type="entry name" value="PH"/>
    <property type="match status" value="1"/>
</dbReference>